<gene>
    <name evidence="2" type="ORF">Tco_1058467</name>
</gene>
<keyword evidence="3" id="KW-1185">Reference proteome</keyword>
<protein>
    <submittedName>
        <fullName evidence="2">Uncharacterized protein</fullName>
    </submittedName>
</protein>
<keyword evidence="1" id="KW-1133">Transmembrane helix</keyword>
<feature type="transmembrane region" description="Helical" evidence="1">
    <location>
        <begin position="58"/>
        <end position="76"/>
    </location>
</feature>
<accession>A0ABQ5H8B9</accession>
<evidence type="ECO:0000313" key="3">
    <source>
        <dbReference type="Proteomes" id="UP001151760"/>
    </source>
</evidence>
<name>A0ABQ5H8B9_9ASTR</name>
<dbReference type="EMBL" id="BQNB010019327">
    <property type="protein sequence ID" value="GJT84125.1"/>
    <property type="molecule type" value="Genomic_DNA"/>
</dbReference>
<organism evidence="2 3">
    <name type="scientific">Tanacetum coccineum</name>
    <dbReference type="NCBI Taxonomy" id="301880"/>
    <lineage>
        <taxon>Eukaryota</taxon>
        <taxon>Viridiplantae</taxon>
        <taxon>Streptophyta</taxon>
        <taxon>Embryophyta</taxon>
        <taxon>Tracheophyta</taxon>
        <taxon>Spermatophyta</taxon>
        <taxon>Magnoliopsida</taxon>
        <taxon>eudicotyledons</taxon>
        <taxon>Gunneridae</taxon>
        <taxon>Pentapetalae</taxon>
        <taxon>asterids</taxon>
        <taxon>campanulids</taxon>
        <taxon>Asterales</taxon>
        <taxon>Asteraceae</taxon>
        <taxon>Asteroideae</taxon>
        <taxon>Anthemideae</taxon>
        <taxon>Anthemidinae</taxon>
        <taxon>Tanacetum</taxon>
    </lineage>
</organism>
<reference evidence="2" key="1">
    <citation type="journal article" date="2022" name="Int. J. Mol. Sci.">
        <title>Draft Genome of Tanacetum Coccineum: Genomic Comparison of Closely Related Tanacetum-Family Plants.</title>
        <authorList>
            <person name="Yamashiro T."/>
            <person name="Shiraishi A."/>
            <person name="Nakayama K."/>
            <person name="Satake H."/>
        </authorList>
    </citation>
    <scope>NUCLEOTIDE SEQUENCE</scope>
</reference>
<evidence type="ECO:0000256" key="1">
    <source>
        <dbReference type="SAM" id="Phobius"/>
    </source>
</evidence>
<keyword evidence="1" id="KW-0472">Membrane</keyword>
<dbReference type="Proteomes" id="UP001151760">
    <property type="component" value="Unassembled WGS sequence"/>
</dbReference>
<comment type="caution">
    <text evidence="2">The sequence shown here is derived from an EMBL/GenBank/DDBJ whole genome shotgun (WGS) entry which is preliminary data.</text>
</comment>
<proteinExistence type="predicted"/>
<reference evidence="2" key="2">
    <citation type="submission" date="2022-01" db="EMBL/GenBank/DDBJ databases">
        <authorList>
            <person name="Yamashiro T."/>
            <person name="Shiraishi A."/>
            <person name="Satake H."/>
            <person name="Nakayama K."/>
        </authorList>
    </citation>
    <scope>NUCLEOTIDE SEQUENCE</scope>
</reference>
<keyword evidence="1" id="KW-0812">Transmembrane</keyword>
<evidence type="ECO:0000313" key="2">
    <source>
        <dbReference type="EMBL" id="GJT84125.1"/>
    </source>
</evidence>
<sequence length="327" mass="37097">MYSSRNDVPRKGSGLRSLVMRNEVQEIGIHPEYKDTAESRGRKNLNSGPFAKFTLKRIVNRYIATMFLLMVVYASYGNKLEKNENLILQNELYAVKICAEYRRSFLRSANAIVNFGEGTITIQPDFDPFLLSSDEEGNPNLDNLEELLDFDIVSTTKQDSDLPPLVCKMGKGSRNKKKILENIMYFNGAGPSSIHWNTLNPRGSRKEGTCPQYQYELGRDDIMKEERNITMINYTKAEVTGRLVNVLCQVRFTTLSAKFLILEIPIDRDAPIIVGRGFLDTIGGNIDIPNMIFTTFDGLTSQTFRESRSEKIRIAESDSDDEGRICD</sequence>